<dbReference type="InterPro" id="IPR014710">
    <property type="entry name" value="RmlC-like_jellyroll"/>
</dbReference>
<dbReference type="PANTHER" id="PTHR43594">
    <property type="entry name" value="QUERCETIN 2,3-DIOXYGENASE"/>
    <property type="match status" value="1"/>
</dbReference>
<feature type="domain" description="Pirin C-terminal" evidence="4">
    <location>
        <begin position="182"/>
        <end position="284"/>
    </location>
</feature>
<dbReference type="Pfam" id="PF02678">
    <property type="entry name" value="Pirin"/>
    <property type="match status" value="1"/>
</dbReference>
<reference evidence="5 6" key="1">
    <citation type="submission" date="2024-05" db="EMBL/GenBank/DDBJ databases">
        <title>Sequence of Lycoming College course isolates.</title>
        <authorList>
            <person name="Reigle C.A."/>
            <person name="Newman J.D."/>
        </authorList>
    </citation>
    <scope>NUCLEOTIDE SEQUENCE [LARGE SCALE GENOMIC DNA]</scope>
    <source>
        <strain evidence="5 6">CAR-09</strain>
    </source>
</reference>
<dbReference type="PIRSF" id="PIRSF006232">
    <property type="entry name" value="Pirin"/>
    <property type="match status" value="1"/>
</dbReference>
<dbReference type="InterPro" id="IPR012093">
    <property type="entry name" value="Pirin"/>
</dbReference>
<comment type="similarity">
    <text evidence="1 2">Belongs to the pirin family.</text>
</comment>
<comment type="caution">
    <text evidence="5">The sequence shown here is derived from an EMBL/GenBank/DDBJ whole genome shotgun (WGS) entry which is preliminary data.</text>
</comment>
<evidence type="ECO:0000313" key="5">
    <source>
        <dbReference type="EMBL" id="MEN8642571.1"/>
    </source>
</evidence>
<accession>A0ABV0DL48</accession>
<sequence length="299" mass="32260">MKMIQGIHRSPHAHWVGDGFPVRSLFTYDHLARHISPFLLLDYAGPHDFAPTTARRGVGQHPHRGFETVTIVYQGELEHRDSTGAGGLIGPGDVQWMTAAGGIIHEEFHSPAFAKRGGTLEMVQLWVNLPAKDKRAAAGYQTLLASDIPVVTLEGEAGSLRVIAGRYLEHQGPARTFTDMDVWDLRLKAGASLQLPVASGRNAALVVLRGTLRVNGEREAGPASLVLFERDGEGLRIDALEDVSVLLLSGEPIDEPIVGYGPFVMNSQAQIAESFDDFQAGRFGQMGGVETGPALTPAR</sequence>
<evidence type="ECO:0000259" key="3">
    <source>
        <dbReference type="Pfam" id="PF02678"/>
    </source>
</evidence>
<organism evidence="5 6">
    <name type="scientific">Pseudomonas sichuanensis</name>
    <dbReference type="NCBI Taxonomy" id="2213015"/>
    <lineage>
        <taxon>Bacteria</taxon>
        <taxon>Pseudomonadati</taxon>
        <taxon>Pseudomonadota</taxon>
        <taxon>Gammaproteobacteria</taxon>
        <taxon>Pseudomonadales</taxon>
        <taxon>Pseudomonadaceae</taxon>
        <taxon>Pseudomonas</taxon>
    </lineage>
</organism>
<evidence type="ECO:0000256" key="2">
    <source>
        <dbReference type="RuleBase" id="RU003457"/>
    </source>
</evidence>
<dbReference type="InterPro" id="IPR053186">
    <property type="entry name" value="QDO-related"/>
</dbReference>
<evidence type="ECO:0000313" key="6">
    <source>
        <dbReference type="Proteomes" id="UP001424532"/>
    </source>
</evidence>
<keyword evidence="6" id="KW-1185">Reference proteome</keyword>
<dbReference type="CDD" id="cd02909">
    <property type="entry name" value="cupin_pirin_N"/>
    <property type="match status" value="1"/>
</dbReference>
<dbReference type="Pfam" id="PF05726">
    <property type="entry name" value="Pirin_C"/>
    <property type="match status" value="1"/>
</dbReference>
<dbReference type="InterPro" id="IPR003829">
    <property type="entry name" value="Pirin_N_dom"/>
</dbReference>
<evidence type="ECO:0000256" key="1">
    <source>
        <dbReference type="ARBA" id="ARBA00008416"/>
    </source>
</evidence>
<dbReference type="SUPFAM" id="SSF51182">
    <property type="entry name" value="RmlC-like cupins"/>
    <property type="match status" value="1"/>
</dbReference>
<name>A0ABV0DL48_9PSED</name>
<gene>
    <name evidence="5" type="ORF">ABFE88_23240</name>
</gene>
<dbReference type="Gene3D" id="2.60.120.10">
    <property type="entry name" value="Jelly Rolls"/>
    <property type="match status" value="2"/>
</dbReference>
<dbReference type="RefSeq" id="WP_347151478.1">
    <property type="nucleotide sequence ID" value="NZ_JBDLYL010000035.1"/>
</dbReference>
<dbReference type="CDD" id="cd02247">
    <property type="entry name" value="cupin_pirin_C"/>
    <property type="match status" value="1"/>
</dbReference>
<dbReference type="Proteomes" id="UP001424532">
    <property type="component" value="Unassembled WGS sequence"/>
</dbReference>
<dbReference type="InterPro" id="IPR008778">
    <property type="entry name" value="Pirin_C_dom"/>
</dbReference>
<dbReference type="PANTHER" id="PTHR43594:SF1">
    <property type="entry name" value="QUERCETIN 2,3-DIOXYGENASE PA2418-RELATED"/>
    <property type="match status" value="1"/>
</dbReference>
<feature type="domain" description="Pirin N-terminal" evidence="3">
    <location>
        <begin position="22"/>
        <end position="127"/>
    </location>
</feature>
<dbReference type="InterPro" id="IPR011051">
    <property type="entry name" value="RmlC_Cupin_sf"/>
</dbReference>
<protein>
    <submittedName>
        <fullName evidence="5">Pirin family protein</fullName>
    </submittedName>
</protein>
<dbReference type="EMBL" id="JBDLYL010000035">
    <property type="protein sequence ID" value="MEN8642571.1"/>
    <property type="molecule type" value="Genomic_DNA"/>
</dbReference>
<proteinExistence type="inferred from homology"/>
<evidence type="ECO:0000259" key="4">
    <source>
        <dbReference type="Pfam" id="PF05726"/>
    </source>
</evidence>